<evidence type="ECO:0000313" key="2">
    <source>
        <dbReference type="RefSeq" id="XP_024941476.1"/>
    </source>
</evidence>
<organism evidence="1 2">
    <name type="scientific">Cephus cinctus</name>
    <name type="common">Wheat stem sawfly</name>
    <dbReference type="NCBI Taxonomy" id="211228"/>
    <lineage>
        <taxon>Eukaryota</taxon>
        <taxon>Metazoa</taxon>
        <taxon>Ecdysozoa</taxon>
        <taxon>Arthropoda</taxon>
        <taxon>Hexapoda</taxon>
        <taxon>Insecta</taxon>
        <taxon>Pterygota</taxon>
        <taxon>Neoptera</taxon>
        <taxon>Endopterygota</taxon>
        <taxon>Hymenoptera</taxon>
        <taxon>Cephoidea</taxon>
        <taxon>Cephidae</taxon>
        <taxon>Cephus</taxon>
    </lineage>
</organism>
<evidence type="ECO:0000313" key="1">
    <source>
        <dbReference type="Proteomes" id="UP000694920"/>
    </source>
</evidence>
<proteinExistence type="predicted"/>
<dbReference type="RefSeq" id="XP_024941476.1">
    <property type="nucleotide sequence ID" value="XM_025085708.1"/>
</dbReference>
<dbReference type="KEGG" id="ccin:107268380"/>
<dbReference type="GeneID" id="107268380"/>
<sequence length="144" mass="16546">MADGQFVIDDLQFWCLPVLIPGDSFQREISCLFLRISLLLWFYELFASLKWSFHSSDTRVRKCWRLVAKRRPFQSTSSSWASGVRDSTRSRTVCAISRPLQADRANCSDHWGSKISPVILLDGNNYLDHGSSHYGQVPKKLPEH</sequence>
<name>A0AAJ7RJH6_CEPCN</name>
<dbReference type="Proteomes" id="UP000694920">
    <property type="component" value="Unplaced"/>
</dbReference>
<gene>
    <name evidence="2" type="primary">LOC107268380</name>
</gene>
<dbReference type="AlphaFoldDB" id="A0AAJ7RJH6"/>
<protein>
    <submittedName>
        <fullName evidence="2">Uncharacterized protein LOC107268380</fullName>
    </submittedName>
</protein>
<keyword evidence="1" id="KW-1185">Reference proteome</keyword>
<reference evidence="2" key="1">
    <citation type="submission" date="2025-08" db="UniProtKB">
        <authorList>
            <consortium name="RefSeq"/>
        </authorList>
    </citation>
    <scope>IDENTIFICATION</scope>
</reference>
<accession>A0AAJ7RJH6</accession>